<dbReference type="EMBL" id="JAVRRR010000188">
    <property type="protein sequence ID" value="KAK5144918.1"/>
    <property type="molecule type" value="Genomic_DNA"/>
</dbReference>
<feature type="compositionally biased region" description="Low complexity" evidence="1">
    <location>
        <begin position="21"/>
        <end position="30"/>
    </location>
</feature>
<gene>
    <name evidence="2" type="ORF">LTR32_003247</name>
</gene>
<accession>A0ABR0L992</accession>
<dbReference type="Gene3D" id="3.40.30.110">
    <property type="match status" value="1"/>
</dbReference>
<organism evidence="2 3">
    <name type="scientific">Rachicladosporium monterosium</name>
    <dbReference type="NCBI Taxonomy" id="1507873"/>
    <lineage>
        <taxon>Eukaryota</taxon>
        <taxon>Fungi</taxon>
        <taxon>Dikarya</taxon>
        <taxon>Ascomycota</taxon>
        <taxon>Pezizomycotina</taxon>
        <taxon>Dothideomycetes</taxon>
        <taxon>Dothideomycetidae</taxon>
        <taxon>Cladosporiales</taxon>
        <taxon>Cladosporiaceae</taxon>
        <taxon>Rachicladosporium</taxon>
    </lineage>
</organism>
<feature type="region of interest" description="Disordered" evidence="1">
    <location>
        <begin position="1"/>
        <end position="30"/>
    </location>
</feature>
<reference evidence="2 3" key="1">
    <citation type="submission" date="2023-08" db="EMBL/GenBank/DDBJ databases">
        <title>Black Yeasts Isolated from many extreme environments.</title>
        <authorList>
            <person name="Coleine C."/>
            <person name="Stajich J.E."/>
            <person name="Selbmann L."/>
        </authorList>
    </citation>
    <scope>NUCLEOTIDE SEQUENCE [LARGE SCALE GENOMIC DNA]</scope>
    <source>
        <strain evidence="2 3">CCFEE 5386</strain>
    </source>
</reference>
<keyword evidence="3" id="KW-1185">Reference proteome</keyword>
<comment type="caution">
    <text evidence="2">The sequence shown here is derived from an EMBL/GenBank/DDBJ whole genome shotgun (WGS) entry which is preliminary data.</text>
</comment>
<sequence length="152" mass="17232">MATGARYRPAPSLCPPPLLPAPKLSTTTPTSQFAPNAQKFRNYLYRTHTPFKICEQPFLIPRPALLSLGITYRRVPVLSIGKDVFCDNASFLDAMQELLEREGEGRELKRGKADRAFEAWGYRSFWVALATVPAGLVSEELGQDRRELFRRF</sequence>
<evidence type="ECO:0000256" key="1">
    <source>
        <dbReference type="SAM" id="MobiDB-lite"/>
    </source>
</evidence>
<proteinExistence type="predicted"/>
<protein>
    <submittedName>
        <fullName evidence="2">Uncharacterized protein</fullName>
    </submittedName>
</protein>
<name>A0ABR0L992_9PEZI</name>
<dbReference type="Proteomes" id="UP001308179">
    <property type="component" value="Unassembled WGS sequence"/>
</dbReference>
<evidence type="ECO:0000313" key="2">
    <source>
        <dbReference type="EMBL" id="KAK5144918.1"/>
    </source>
</evidence>
<evidence type="ECO:0000313" key="3">
    <source>
        <dbReference type="Proteomes" id="UP001308179"/>
    </source>
</evidence>